<reference evidence="8" key="1">
    <citation type="journal article" date="2014" name="Front. Microbiol.">
        <title>High frequency of phylogenetically diverse reductive dehalogenase-homologous genes in deep subseafloor sedimentary metagenomes.</title>
        <authorList>
            <person name="Kawai M."/>
            <person name="Futagami T."/>
            <person name="Toyoda A."/>
            <person name="Takaki Y."/>
            <person name="Nishi S."/>
            <person name="Hori S."/>
            <person name="Arai W."/>
            <person name="Tsubouchi T."/>
            <person name="Morono Y."/>
            <person name="Uchiyama I."/>
            <person name="Ito T."/>
            <person name="Fujiyama A."/>
            <person name="Inagaki F."/>
            <person name="Takami H."/>
        </authorList>
    </citation>
    <scope>NUCLEOTIDE SEQUENCE</scope>
    <source>
        <strain evidence="8">Expedition CK06-06</strain>
    </source>
</reference>
<feature type="non-terminal residue" evidence="8">
    <location>
        <position position="1"/>
    </location>
</feature>
<evidence type="ECO:0000259" key="7">
    <source>
        <dbReference type="Pfam" id="PF11967"/>
    </source>
</evidence>
<dbReference type="EMBL" id="BARU01017152">
    <property type="protein sequence ID" value="GAH56955.1"/>
    <property type="molecule type" value="Genomic_DNA"/>
</dbReference>
<dbReference type="InterPro" id="IPR042242">
    <property type="entry name" value="RecO_C"/>
</dbReference>
<dbReference type="PANTHER" id="PTHR33991:SF1">
    <property type="entry name" value="DNA REPAIR PROTEIN RECO"/>
    <property type="match status" value="1"/>
</dbReference>
<evidence type="ECO:0000256" key="6">
    <source>
        <dbReference type="ARBA" id="ARBA00033409"/>
    </source>
</evidence>
<dbReference type="AlphaFoldDB" id="X1HIV8"/>
<evidence type="ECO:0000256" key="4">
    <source>
        <dbReference type="ARBA" id="ARBA00023172"/>
    </source>
</evidence>
<evidence type="ECO:0000256" key="1">
    <source>
        <dbReference type="ARBA" id="ARBA00007452"/>
    </source>
</evidence>
<evidence type="ECO:0000256" key="3">
    <source>
        <dbReference type="ARBA" id="ARBA00022763"/>
    </source>
</evidence>
<evidence type="ECO:0000313" key="8">
    <source>
        <dbReference type="EMBL" id="GAH56955.1"/>
    </source>
</evidence>
<accession>X1HIV8</accession>
<dbReference type="GO" id="GO:0006302">
    <property type="term" value="P:double-strand break repair"/>
    <property type="evidence" value="ECO:0007669"/>
    <property type="project" value="TreeGrafter"/>
</dbReference>
<protein>
    <recommendedName>
        <fullName evidence="2">DNA repair protein RecO</fullName>
    </recommendedName>
    <alternativeName>
        <fullName evidence="6">Recombination protein O</fullName>
    </alternativeName>
</protein>
<dbReference type="InterPro" id="IPR012340">
    <property type="entry name" value="NA-bd_OB-fold"/>
</dbReference>
<dbReference type="InterPro" id="IPR022572">
    <property type="entry name" value="DNA_rep/recomb_RecO_N"/>
</dbReference>
<dbReference type="HAMAP" id="MF_00201">
    <property type="entry name" value="RecO"/>
    <property type="match status" value="1"/>
</dbReference>
<evidence type="ECO:0000256" key="5">
    <source>
        <dbReference type="ARBA" id="ARBA00023204"/>
    </source>
</evidence>
<keyword evidence="4" id="KW-0233">DNA recombination</keyword>
<dbReference type="SUPFAM" id="SSF50249">
    <property type="entry name" value="Nucleic acid-binding proteins"/>
    <property type="match status" value="1"/>
</dbReference>
<evidence type="ECO:0000256" key="2">
    <source>
        <dbReference type="ARBA" id="ARBA00021310"/>
    </source>
</evidence>
<dbReference type="NCBIfam" id="TIGR00613">
    <property type="entry name" value="reco"/>
    <property type="match status" value="1"/>
</dbReference>
<dbReference type="Gene3D" id="1.20.1440.120">
    <property type="entry name" value="Recombination protein O, C-terminal domain"/>
    <property type="match status" value="1"/>
</dbReference>
<dbReference type="PANTHER" id="PTHR33991">
    <property type="entry name" value="DNA REPAIR PROTEIN RECO"/>
    <property type="match status" value="1"/>
</dbReference>
<dbReference type="Gene3D" id="2.40.50.140">
    <property type="entry name" value="Nucleic acid-binding proteins"/>
    <property type="match status" value="1"/>
</dbReference>
<keyword evidence="5" id="KW-0234">DNA repair</keyword>
<keyword evidence="3" id="KW-0227">DNA damage</keyword>
<gene>
    <name evidence="8" type="ORF">S03H2_28469</name>
</gene>
<sequence>LEMSKPRNYQTEAIIIKKTKLGEADRILTLYTPHLGKIQAVAKGVRRPRSKMSGHLELLTHSLVSLARGRNLDIVTGSQTINSFLPLKSDLELTSYALYATELVNQFAADDVEDYPVFQLLLETMHNLSQGGDNELVLRYFELHLLDKVGYRPQLEQCVSCHSPLKDTTNSFCPGAGGMLCPKCSQSQPLTYPLSAEAQKVLRSLQNSDYDTASKLKINPELAHQLEMVMRNYIRYLLEREVKSAAWLDTLREQTGQAAFSQTAPP</sequence>
<dbReference type="SUPFAM" id="SSF57863">
    <property type="entry name" value="ArfGap/RecO-like zinc finger"/>
    <property type="match status" value="1"/>
</dbReference>
<dbReference type="GO" id="GO:0043590">
    <property type="term" value="C:bacterial nucleoid"/>
    <property type="evidence" value="ECO:0007669"/>
    <property type="project" value="TreeGrafter"/>
</dbReference>
<dbReference type="GO" id="GO:0006310">
    <property type="term" value="P:DNA recombination"/>
    <property type="evidence" value="ECO:0007669"/>
    <property type="project" value="UniProtKB-KW"/>
</dbReference>
<dbReference type="InterPro" id="IPR003717">
    <property type="entry name" value="RecO"/>
</dbReference>
<dbReference type="InterPro" id="IPR037278">
    <property type="entry name" value="ARFGAP/RecO"/>
</dbReference>
<proteinExistence type="inferred from homology"/>
<comment type="caution">
    <text evidence="8">The sequence shown here is derived from an EMBL/GenBank/DDBJ whole genome shotgun (WGS) entry which is preliminary data.</text>
</comment>
<name>X1HIV8_9ZZZZ</name>
<dbReference type="Pfam" id="PF02565">
    <property type="entry name" value="RecO_C"/>
    <property type="match status" value="1"/>
</dbReference>
<dbReference type="Pfam" id="PF11967">
    <property type="entry name" value="RecO_N"/>
    <property type="match status" value="1"/>
</dbReference>
<organism evidence="8">
    <name type="scientific">marine sediment metagenome</name>
    <dbReference type="NCBI Taxonomy" id="412755"/>
    <lineage>
        <taxon>unclassified sequences</taxon>
        <taxon>metagenomes</taxon>
        <taxon>ecological metagenomes</taxon>
    </lineage>
</organism>
<comment type="similarity">
    <text evidence="1">Belongs to the RecO family.</text>
</comment>
<feature type="domain" description="DNA replication/recombination mediator RecO N-terminal" evidence="7">
    <location>
        <begin position="8"/>
        <end position="84"/>
    </location>
</feature>